<dbReference type="AlphaFoldDB" id="A0AA41UK51"/>
<dbReference type="Proteomes" id="UP001165427">
    <property type="component" value="Unassembled WGS sequence"/>
</dbReference>
<dbReference type="EMBL" id="JALJRB010000019">
    <property type="protein sequence ID" value="MCJ8501944.1"/>
    <property type="molecule type" value="Genomic_DNA"/>
</dbReference>
<evidence type="ECO:0000313" key="3">
    <source>
        <dbReference type="Proteomes" id="UP001165427"/>
    </source>
</evidence>
<dbReference type="PROSITE" id="PS50943">
    <property type="entry name" value="HTH_CROC1"/>
    <property type="match status" value="1"/>
</dbReference>
<protein>
    <submittedName>
        <fullName evidence="2">Helix-turn-helix domain-containing protein</fullName>
    </submittedName>
</protein>
<dbReference type="RefSeq" id="WP_246911447.1">
    <property type="nucleotide sequence ID" value="NZ_JALJRB010000019.1"/>
</dbReference>
<name>A0AA41UK51_9BACT</name>
<dbReference type="CDD" id="cd00093">
    <property type="entry name" value="HTH_XRE"/>
    <property type="match status" value="1"/>
</dbReference>
<dbReference type="InterPro" id="IPR010982">
    <property type="entry name" value="Lambda_DNA-bd_dom_sf"/>
</dbReference>
<dbReference type="SUPFAM" id="SSF47413">
    <property type="entry name" value="lambda repressor-like DNA-binding domains"/>
    <property type="match status" value="1"/>
</dbReference>
<reference evidence="2" key="1">
    <citation type="submission" date="2022-04" db="EMBL/GenBank/DDBJ databases">
        <title>Desulfatitalea alkaliphila sp. nov., a novel anaerobic sulfate-reducing bacterium isolated from terrestrial mud volcano, Taman Peninsula, Russia.</title>
        <authorList>
            <person name="Khomyakova M.A."/>
            <person name="Merkel A.Y."/>
            <person name="Slobodkin A.I."/>
        </authorList>
    </citation>
    <scope>NUCLEOTIDE SEQUENCE</scope>
    <source>
        <strain evidence="2">M08but</strain>
    </source>
</reference>
<evidence type="ECO:0000259" key="1">
    <source>
        <dbReference type="PROSITE" id="PS50943"/>
    </source>
</evidence>
<sequence length="94" mass="10327">MLALTKKPRIDSVGEDGRGSLEWRKALQVNDAELPATVLRGARAKEGLTQKQLSERANIPQGHISEMERGKRPIGVTIAKKLGMALNISHKVFL</sequence>
<dbReference type="Pfam" id="PF01381">
    <property type="entry name" value="HTH_3"/>
    <property type="match status" value="1"/>
</dbReference>
<proteinExistence type="predicted"/>
<dbReference type="InterPro" id="IPR001387">
    <property type="entry name" value="Cro/C1-type_HTH"/>
</dbReference>
<comment type="caution">
    <text evidence="2">The sequence shown here is derived from an EMBL/GenBank/DDBJ whole genome shotgun (WGS) entry which is preliminary data.</text>
</comment>
<keyword evidence="3" id="KW-1185">Reference proteome</keyword>
<dbReference type="GO" id="GO:0003677">
    <property type="term" value="F:DNA binding"/>
    <property type="evidence" value="ECO:0007669"/>
    <property type="project" value="InterPro"/>
</dbReference>
<accession>A0AA41UK51</accession>
<dbReference type="SMART" id="SM00530">
    <property type="entry name" value="HTH_XRE"/>
    <property type="match status" value="1"/>
</dbReference>
<dbReference type="Gene3D" id="1.10.260.40">
    <property type="entry name" value="lambda repressor-like DNA-binding domains"/>
    <property type="match status" value="1"/>
</dbReference>
<organism evidence="2 3">
    <name type="scientific">Desulfatitalea alkaliphila</name>
    <dbReference type="NCBI Taxonomy" id="2929485"/>
    <lineage>
        <taxon>Bacteria</taxon>
        <taxon>Pseudomonadati</taxon>
        <taxon>Thermodesulfobacteriota</taxon>
        <taxon>Desulfobacteria</taxon>
        <taxon>Desulfobacterales</taxon>
        <taxon>Desulfosarcinaceae</taxon>
        <taxon>Desulfatitalea</taxon>
    </lineage>
</organism>
<evidence type="ECO:0000313" key="2">
    <source>
        <dbReference type="EMBL" id="MCJ8501944.1"/>
    </source>
</evidence>
<feature type="domain" description="HTH cro/C1-type" evidence="1">
    <location>
        <begin position="39"/>
        <end position="93"/>
    </location>
</feature>
<gene>
    <name evidence="2" type="ORF">MRX98_15280</name>
</gene>